<evidence type="ECO:0000313" key="2">
    <source>
        <dbReference type="EMBL" id="RGL99149.1"/>
    </source>
</evidence>
<accession>A0A3E4U1T3</accession>
<dbReference type="EMBL" id="QSSQ01000032">
    <property type="protein sequence ID" value="RGL99149.1"/>
    <property type="molecule type" value="Genomic_DNA"/>
</dbReference>
<gene>
    <name evidence="2" type="ORF">DXC39_23825</name>
</gene>
<evidence type="ECO:0000313" key="3">
    <source>
        <dbReference type="Proteomes" id="UP000261257"/>
    </source>
</evidence>
<sequence length="185" mass="20940">MRGIQIENSRILYFGNPAGYISGATAVVDPIFKSEELNAYLERQGGIEAISWKGGVYDRLINGILERQDGEPLKNCRIWQLRPDVDVHMKFSSYDSLVQRFGEPEMQNYRIAYDGEIETNDLEQILEKFDAGQAVPGFVGHPIAVSDVIELYDGEGSEFYYVDAKVFQAIAFEKEEPDQSQMISL</sequence>
<dbReference type="Proteomes" id="UP000261257">
    <property type="component" value="Unassembled WGS sequence"/>
</dbReference>
<feature type="domain" description="YodL-like" evidence="1">
    <location>
        <begin position="75"/>
        <end position="172"/>
    </location>
</feature>
<dbReference type="InterPro" id="IPR025923">
    <property type="entry name" value="YodL-like_dom"/>
</dbReference>
<dbReference type="Pfam" id="PF14191">
    <property type="entry name" value="YodL"/>
    <property type="match status" value="1"/>
</dbReference>
<dbReference type="AlphaFoldDB" id="A0A3E4U1T3"/>
<comment type="caution">
    <text evidence="2">The sequence shown here is derived from an EMBL/GenBank/DDBJ whole genome shotgun (WGS) entry which is preliminary data.</text>
</comment>
<organism evidence="2 3">
    <name type="scientific">Hungatella hathewayi</name>
    <dbReference type="NCBI Taxonomy" id="154046"/>
    <lineage>
        <taxon>Bacteria</taxon>
        <taxon>Bacillati</taxon>
        <taxon>Bacillota</taxon>
        <taxon>Clostridia</taxon>
        <taxon>Lachnospirales</taxon>
        <taxon>Lachnospiraceae</taxon>
        <taxon>Hungatella</taxon>
    </lineage>
</organism>
<dbReference type="RefSeq" id="WP_117623750.1">
    <property type="nucleotide sequence ID" value="NZ_QRQF01000033.1"/>
</dbReference>
<name>A0A3E4U1T3_9FIRM</name>
<reference evidence="2 3" key="1">
    <citation type="submission" date="2018-08" db="EMBL/GenBank/DDBJ databases">
        <title>A genome reference for cultivated species of the human gut microbiota.</title>
        <authorList>
            <person name="Zou Y."/>
            <person name="Xue W."/>
            <person name="Luo G."/>
        </authorList>
    </citation>
    <scope>NUCLEOTIDE SEQUENCE [LARGE SCALE GENOMIC DNA]</scope>
    <source>
        <strain evidence="2 3">TF05-11AC</strain>
    </source>
</reference>
<proteinExistence type="predicted"/>
<evidence type="ECO:0000259" key="1">
    <source>
        <dbReference type="Pfam" id="PF14191"/>
    </source>
</evidence>
<protein>
    <recommendedName>
        <fullName evidence="1">YodL-like domain-containing protein</fullName>
    </recommendedName>
</protein>